<dbReference type="Proteomes" id="UP000002051">
    <property type="component" value="Chromosome 4"/>
</dbReference>
<name>A0A072USQ7_MEDTR</name>
<evidence type="ECO:0000313" key="3">
    <source>
        <dbReference type="Proteomes" id="UP000002051"/>
    </source>
</evidence>
<keyword evidence="3" id="KW-1185">Reference proteome</keyword>
<organism evidence="1 3">
    <name type="scientific">Medicago truncatula</name>
    <name type="common">Barrel medic</name>
    <name type="synonym">Medicago tribuloides</name>
    <dbReference type="NCBI Taxonomy" id="3880"/>
    <lineage>
        <taxon>Eukaryota</taxon>
        <taxon>Viridiplantae</taxon>
        <taxon>Streptophyta</taxon>
        <taxon>Embryophyta</taxon>
        <taxon>Tracheophyta</taxon>
        <taxon>Spermatophyta</taxon>
        <taxon>Magnoliopsida</taxon>
        <taxon>eudicotyledons</taxon>
        <taxon>Gunneridae</taxon>
        <taxon>Pentapetalae</taxon>
        <taxon>rosids</taxon>
        <taxon>fabids</taxon>
        <taxon>Fabales</taxon>
        <taxon>Fabaceae</taxon>
        <taxon>Papilionoideae</taxon>
        <taxon>50 kb inversion clade</taxon>
        <taxon>NPAAA clade</taxon>
        <taxon>Hologalegina</taxon>
        <taxon>IRL clade</taxon>
        <taxon>Trifolieae</taxon>
        <taxon>Medicago</taxon>
    </lineage>
</organism>
<protein>
    <submittedName>
        <fullName evidence="1 2">Uncharacterized protein</fullName>
    </submittedName>
</protein>
<dbReference type="EnsemblPlants" id="KEH28890">
    <property type="protein sequence ID" value="KEH28890"/>
    <property type="gene ID" value="MTR_4g015970"/>
</dbReference>
<reference evidence="1 3" key="1">
    <citation type="journal article" date="2011" name="Nature">
        <title>The Medicago genome provides insight into the evolution of rhizobial symbioses.</title>
        <authorList>
            <person name="Young N.D."/>
            <person name="Debelle F."/>
            <person name="Oldroyd G.E."/>
            <person name="Geurts R."/>
            <person name="Cannon S.B."/>
            <person name="Udvardi M.K."/>
            <person name="Benedito V.A."/>
            <person name="Mayer K.F."/>
            <person name="Gouzy J."/>
            <person name="Schoof H."/>
            <person name="Van de Peer Y."/>
            <person name="Proost S."/>
            <person name="Cook D.R."/>
            <person name="Meyers B.C."/>
            <person name="Spannagl M."/>
            <person name="Cheung F."/>
            <person name="De Mita S."/>
            <person name="Krishnakumar V."/>
            <person name="Gundlach H."/>
            <person name="Zhou S."/>
            <person name="Mudge J."/>
            <person name="Bharti A.K."/>
            <person name="Murray J.D."/>
            <person name="Naoumkina M.A."/>
            <person name="Rosen B."/>
            <person name="Silverstein K.A."/>
            <person name="Tang H."/>
            <person name="Rombauts S."/>
            <person name="Zhao P.X."/>
            <person name="Zhou P."/>
            <person name="Barbe V."/>
            <person name="Bardou P."/>
            <person name="Bechner M."/>
            <person name="Bellec A."/>
            <person name="Berger A."/>
            <person name="Berges H."/>
            <person name="Bidwell S."/>
            <person name="Bisseling T."/>
            <person name="Choisne N."/>
            <person name="Couloux A."/>
            <person name="Denny R."/>
            <person name="Deshpande S."/>
            <person name="Dai X."/>
            <person name="Doyle J.J."/>
            <person name="Dudez A.M."/>
            <person name="Farmer A.D."/>
            <person name="Fouteau S."/>
            <person name="Franken C."/>
            <person name="Gibelin C."/>
            <person name="Gish J."/>
            <person name="Goldstein S."/>
            <person name="Gonzalez A.J."/>
            <person name="Green P.J."/>
            <person name="Hallab A."/>
            <person name="Hartog M."/>
            <person name="Hua A."/>
            <person name="Humphray S.J."/>
            <person name="Jeong D.H."/>
            <person name="Jing Y."/>
            <person name="Jocker A."/>
            <person name="Kenton S.M."/>
            <person name="Kim D.J."/>
            <person name="Klee K."/>
            <person name="Lai H."/>
            <person name="Lang C."/>
            <person name="Lin S."/>
            <person name="Macmil S.L."/>
            <person name="Magdelenat G."/>
            <person name="Matthews L."/>
            <person name="McCorrison J."/>
            <person name="Monaghan E.L."/>
            <person name="Mun J.H."/>
            <person name="Najar F.Z."/>
            <person name="Nicholson C."/>
            <person name="Noirot C."/>
            <person name="O'Bleness M."/>
            <person name="Paule C.R."/>
            <person name="Poulain J."/>
            <person name="Prion F."/>
            <person name="Qin B."/>
            <person name="Qu C."/>
            <person name="Retzel E.F."/>
            <person name="Riddle C."/>
            <person name="Sallet E."/>
            <person name="Samain S."/>
            <person name="Samson N."/>
            <person name="Sanders I."/>
            <person name="Saurat O."/>
            <person name="Scarpelli C."/>
            <person name="Schiex T."/>
            <person name="Segurens B."/>
            <person name="Severin A.J."/>
            <person name="Sherrier D.J."/>
            <person name="Shi R."/>
            <person name="Sims S."/>
            <person name="Singer S.R."/>
            <person name="Sinharoy S."/>
            <person name="Sterck L."/>
            <person name="Viollet A."/>
            <person name="Wang B.B."/>
            <person name="Wang K."/>
            <person name="Wang M."/>
            <person name="Wang X."/>
            <person name="Warfsmann J."/>
            <person name="Weissenbach J."/>
            <person name="White D.D."/>
            <person name="White J.D."/>
            <person name="Wiley G.B."/>
            <person name="Wincker P."/>
            <person name="Xing Y."/>
            <person name="Yang L."/>
            <person name="Yao Z."/>
            <person name="Ying F."/>
            <person name="Zhai J."/>
            <person name="Zhou L."/>
            <person name="Zuber A."/>
            <person name="Denarie J."/>
            <person name="Dixon R.A."/>
            <person name="May G.D."/>
            <person name="Schwartz D.C."/>
            <person name="Rogers J."/>
            <person name="Quetier F."/>
            <person name="Town C.D."/>
            <person name="Roe B.A."/>
        </authorList>
    </citation>
    <scope>NUCLEOTIDE SEQUENCE [LARGE SCALE GENOMIC DNA]</scope>
    <source>
        <strain evidence="1">A17</strain>
        <strain evidence="2 3">cv. Jemalong A17</strain>
    </source>
</reference>
<reference evidence="2" key="3">
    <citation type="submission" date="2015-04" db="UniProtKB">
        <authorList>
            <consortium name="EnsemblPlants"/>
        </authorList>
    </citation>
    <scope>IDENTIFICATION</scope>
    <source>
        <strain evidence="2">cv. Jemalong A17</strain>
    </source>
</reference>
<dbReference type="EMBL" id="CM001220">
    <property type="protein sequence ID" value="KEH28890.1"/>
    <property type="molecule type" value="Genomic_DNA"/>
</dbReference>
<dbReference type="HOGENOM" id="CLU_1484130_0_0_1"/>
<gene>
    <name evidence="1" type="ordered locus">MTR_4g015970</name>
</gene>
<dbReference type="AlphaFoldDB" id="A0A072USQ7"/>
<reference evidence="1 3" key="2">
    <citation type="journal article" date="2014" name="BMC Genomics">
        <title>An improved genome release (version Mt4.0) for the model legume Medicago truncatula.</title>
        <authorList>
            <person name="Tang H."/>
            <person name="Krishnakumar V."/>
            <person name="Bidwell S."/>
            <person name="Rosen B."/>
            <person name="Chan A."/>
            <person name="Zhou S."/>
            <person name="Gentzbittel L."/>
            <person name="Childs K.L."/>
            <person name="Yandell M."/>
            <person name="Gundlach H."/>
            <person name="Mayer K.F."/>
            <person name="Schwartz D.C."/>
            <person name="Town C.D."/>
        </authorList>
    </citation>
    <scope>GENOME REANNOTATION</scope>
    <source>
        <strain evidence="1">A17</strain>
        <strain evidence="2 3">cv. Jemalong A17</strain>
    </source>
</reference>
<proteinExistence type="predicted"/>
<evidence type="ECO:0000313" key="1">
    <source>
        <dbReference type="EMBL" id="KEH28890.1"/>
    </source>
</evidence>
<evidence type="ECO:0000313" key="2">
    <source>
        <dbReference type="EnsemblPlants" id="KEH28890"/>
    </source>
</evidence>
<sequence length="182" mass="19464">MVEKEMQSELETYYFRLADEGFVERQGKLSVFKESFFGAGSSGGRVSLGCLGRWCASRSVKGTGGEGPSSSQSCSPSQVALAVPVGDDGIWRDIFLAQYCACHPSHHLGGRPSDLRQVSAWWSSICLLVGGMEATEDRFSLGWLRFSIIGSRPGFGMNSGVAQLFLGLGSVGLSSYLSSLMG</sequence>
<accession>A0A072USQ7</accession>